<sequence>MKNSEHLEIQTMSWRHSGMKDIVARSGVRGGQHGPVAHNCGSVFSMFHAMQSMPGFSLHPYIHQSKWCVSFALNNPYIYFHSRLLR</sequence>
<evidence type="ECO:0000313" key="2">
    <source>
        <dbReference type="Proteomes" id="UP001359559"/>
    </source>
</evidence>
<comment type="caution">
    <text evidence="1">The sequence shown here is derived from an EMBL/GenBank/DDBJ whole genome shotgun (WGS) entry which is preliminary data.</text>
</comment>
<dbReference type="Proteomes" id="UP001359559">
    <property type="component" value="Unassembled WGS sequence"/>
</dbReference>
<dbReference type="EMBL" id="JAYKXN010000008">
    <property type="protein sequence ID" value="KAK7262182.1"/>
    <property type="molecule type" value="Genomic_DNA"/>
</dbReference>
<name>A0AAN9ERI0_CLITE</name>
<dbReference type="AlphaFoldDB" id="A0AAN9ERI0"/>
<organism evidence="1 2">
    <name type="scientific">Clitoria ternatea</name>
    <name type="common">Butterfly pea</name>
    <dbReference type="NCBI Taxonomy" id="43366"/>
    <lineage>
        <taxon>Eukaryota</taxon>
        <taxon>Viridiplantae</taxon>
        <taxon>Streptophyta</taxon>
        <taxon>Embryophyta</taxon>
        <taxon>Tracheophyta</taxon>
        <taxon>Spermatophyta</taxon>
        <taxon>Magnoliopsida</taxon>
        <taxon>eudicotyledons</taxon>
        <taxon>Gunneridae</taxon>
        <taxon>Pentapetalae</taxon>
        <taxon>rosids</taxon>
        <taxon>fabids</taxon>
        <taxon>Fabales</taxon>
        <taxon>Fabaceae</taxon>
        <taxon>Papilionoideae</taxon>
        <taxon>50 kb inversion clade</taxon>
        <taxon>NPAAA clade</taxon>
        <taxon>indigoferoid/millettioid clade</taxon>
        <taxon>Phaseoleae</taxon>
        <taxon>Clitoria</taxon>
    </lineage>
</organism>
<keyword evidence="2" id="KW-1185">Reference proteome</keyword>
<reference evidence="1 2" key="1">
    <citation type="submission" date="2024-01" db="EMBL/GenBank/DDBJ databases">
        <title>The genomes of 5 underutilized Papilionoideae crops provide insights into root nodulation and disease resistance.</title>
        <authorList>
            <person name="Yuan L."/>
        </authorList>
    </citation>
    <scope>NUCLEOTIDE SEQUENCE [LARGE SCALE GENOMIC DNA]</scope>
    <source>
        <strain evidence="1">LY-2023</strain>
        <tissue evidence="1">Leaf</tissue>
    </source>
</reference>
<protein>
    <submittedName>
        <fullName evidence="1">Uncharacterized protein</fullName>
    </submittedName>
</protein>
<evidence type="ECO:0000313" key="1">
    <source>
        <dbReference type="EMBL" id="KAK7262182.1"/>
    </source>
</evidence>
<gene>
    <name evidence="1" type="ORF">RJT34_29744</name>
</gene>
<proteinExistence type="predicted"/>
<accession>A0AAN9ERI0</accession>